<dbReference type="InterPro" id="IPR013785">
    <property type="entry name" value="Aldolase_TIM"/>
</dbReference>
<name>A0ABM6GC92_9BACT</name>
<gene>
    <name evidence="6" type="ORF">BW47_00200</name>
</gene>
<dbReference type="Proteomes" id="UP000185490">
    <property type="component" value="Chromosome"/>
</dbReference>
<proteinExistence type="predicted"/>
<dbReference type="SUPFAM" id="SSF102114">
    <property type="entry name" value="Radical SAM enzymes"/>
    <property type="match status" value="1"/>
</dbReference>
<dbReference type="Gene3D" id="3.20.20.70">
    <property type="entry name" value="Aldolase class I"/>
    <property type="match status" value="1"/>
</dbReference>
<dbReference type="Pfam" id="PF04055">
    <property type="entry name" value="Radical_SAM"/>
    <property type="match status" value="1"/>
</dbReference>
<sequence>MILRASYGTLALLGYVRKSVRMDTAYFMVDGKCVFDCSFCSHARNAKVDNKYLSRVIWKEVSIEDLSKLNVKRICLQVVSYKGYREDLRLLLGKLKGKRISVSVRALDLDEIDEYFSYGVDTIGLSVDVVNDELFKNIRGGSLKITKKLISDAAKKYKGKITTHVIVGMGESDKELVDFFYEMKDLNVNVALFSFTPIKGTKFEHRKSPSSERYRKIQLARYLIFEKHVSRDVFVFKNENLEEIDFGYIEGLGRAFLTSGCTYCTRPYYNEKPGSMPYNFFEYSRELEEIARGILK</sequence>
<dbReference type="InterPro" id="IPR006638">
    <property type="entry name" value="Elp3/MiaA/NifB-like_rSAM"/>
</dbReference>
<keyword evidence="3" id="KW-0408">Iron</keyword>
<evidence type="ECO:0000259" key="5">
    <source>
        <dbReference type="PROSITE" id="PS51918"/>
    </source>
</evidence>
<dbReference type="PROSITE" id="PS51918">
    <property type="entry name" value="RADICAL_SAM"/>
    <property type="match status" value="1"/>
</dbReference>
<keyword evidence="4" id="KW-0411">Iron-sulfur</keyword>
<dbReference type="PANTHER" id="PTHR43726:SF1">
    <property type="entry name" value="BIOTIN SYNTHASE"/>
    <property type="match status" value="1"/>
</dbReference>
<organism evidence="6 7">
    <name type="scientific">Thermosipho melanesiensis</name>
    <dbReference type="NCBI Taxonomy" id="46541"/>
    <lineage>
        <taxon>Bacteria</taxon>
        <taxon>Thermotogati</taxon>
        <taxon>Thermotogota</taxon>
        <taxon>Thermotogae</taxon>
        <taxon>Thermotogales</taxon>
        <taxon>Fervidobacteriaceae</taxon>
        <taxon>Thermosipho</taxon>
    </lineage>
</organism>
<evidence type="ECO:0000256" key="3">
    <source>
        <dbReference type="ARBA" id="ARBA00023004"/>
    </source>
</evidence>
<feature type="domain" description="Radical SAM core" evidence="5">
    <location>
        <begin position="17"/>
        <end position="232"/>
    </location>
</feature>
<reference evidence="6 7" key="1">
    <citation type="submission" date="2014-02" db="EMBL/GenBank/DDBJ databases">
        <title>Diversity of Thermotogales isolates from hydrothermal vents.</title>
        <authorList>
            <person name="Haverkamp T.H.A."/>
            <person name="Lossouarn J."/>
            <person name="Geslin C."/>
            <person name="Nesbo C.L."/>
        </authorList>
    </citation>
    <scope>NUCLEOTIDE SEQUENCE [LARGE SCALE GENOMIC DNA]</scope>
    <source>
        <strain evidence="6 7">431</strain>
    </source>
</reference>
<dbReference type="RefSeq" id="WP_012056274.1">
    <property type="nucleotide sequence ID" value="NZ_CP007389.1"/>
</dbReference>
<keyword evidence="1" id="KW-0949">S-adenosyl-L-methionine</keyword>
<protein>
    <submittedName>
        <fullName evidence="6">Radical SAM protein</fullName>
    </submittedName>
</protein>
<keyword evidence="2" id="KW-0479">Metal-binding</keyword>
<evidence type="ECO:0000256" key="2">
    <source>
        <dbReference type="ARBA" id="ARBA00022723"/>
    </source>
</evidence>
<evidence type="ECO:0000256" key="1">
    <source>
        <dbReference type="ARBA" id="ARBA00022691"/>
    </source>
</evidence>
<dbReference type="PANTHER" id="PTHR43726">
    <property type="entry name" value="3-METHYLORNITHINE SYNTHASE"/>
    <property type="match status" value="1"/>
</dbReference>
<dbReference type="InterPro" id="IPR058240">
    <property type="entry name" value="rSAM_sf"/>
</dbReference>
<dbReference type="CDD" id="cd01335">
    <property type="entry name" value="Radical_SAM"/>
    <property type="match status" value="1"/>
</dbReference>
<dbReference type="SFLD" id="SFLDG01098">
    <property type="entry name" value="Uncharacterised_Radical_SAM_Su"/>
    <property type="match status" value="1"/>
</dbReference>
<evidence type="ECO:0000313" key="6">
    <source>
        <dbReference type="EMBL" id="APT73120.1"/>
    </source>
</evidence>
<accession>A0ABM6GC92</accession>
<dbReference type="SFLD" id="SFLDS00029">
    <property type="entry name" value="Radical_SAM"/>
    <property type="match status" value="1"/>
</dbReference>
<dbReference type="InterPro" id="IPR007197">
    <property type="entry name" value="rSAM"/>
</dbReference>
<dbReference type="InterPro" id="IPR034422">
    <property type="entry name" value="HydE/PylB-like"/>
</dbReference>
<evidence type="ECO:0000256" key="4">
    <source>
        <dbReference type="ARBA" id="ARBA00023014"/>
    </source>
</evidence>
<evidence type="ECO:0000313" key="7">
    <source>
        <dbReference type="Proteomes" id="UP000185490"/>
    </source>
</evidence>
<dbReference type="EMBL" id="CP007389">
    <property type="protein sequence ID" value="APT73120.1"/>
    <property type="molecule type" value="Genomic_DNA"/>
</dbReference>
<dbReference type="SMART" id="SM00729">
    <property type="entry name" value="Elp3"/>
    <property type="match status" value="1"/>
</dbReference>
<keyword evidence="7" id="KW-1185">Reference proteome</keyword>